<dbReference type="InterPro" id="IPR025738">
    <property type="entry name" value="BatD"/>
</dbReference>
<feature type="transmembrane region" description="Helical" evidence="1">
    <location>
        <begin position="311"/>
        <end position="334"/>
    </location>
</feature>
<evidence type="ECO:0000313" key="4">
    <source>
        <dbReference type="Proteomes" id="UP000295620"/>
    </source>
</evidence>
<reference evidence="3 4" key="1">
    <citation type="submission" date="2019-03" db="EMBL/GenBank/DDBJ databases">
        <title>Genomic Encyclopedia of Archaeal and Bacterial Type Strains, Phase II (KMG-II): from individual species to whole genera.</title>
        <authorList>
            <person name="Goeker M."/>
        </authorList>
    </citation>
    <scope>NUCLEOTIDE SEQUENCE [LARGE SCALE GENOMIC DNA]</scope>
    <source>
        <strain evidence="3 4">DSM 19035</strain>
    </source>
</reference>
<feature type="signal peptide" evidence="2">
    <location>
        <begin position="1"/>
        <end position="25"/>
    </location>
</feature>
<feature type="chain" id="PRO_5020876696" evidence="2">
    <location>
        <begin position="26"/>
        <end position="459"/>
    </location>
</feature>
<dbReference type="OrthoDB" id="2079210at2"/>
<evidence type="ECO:0000256" key="2">
    <source>
        <dbReference type="SAM" id="SignalP"/>
    </source>
</evidence>
<keyword evidence="4" id="KW-1185">Reference proteome</keyword>
<evidence type="ECO:0000313" key="3">
    <source>
        <dbReference type="EMBL" id="TDQ09425.1"/>
    </source>
</evidence>
<dbReference type="PANTHER" id="PTHR40940">
    <property type="entry name" value="PROTEIN BATD-RELATED"/>
    <property type="match status" value="1"/>
</dbReference>
<gene>
    <name evidence="3" type="ORF">ATK78_1579</name>
</gene>
<accession>A0A4R6SY63</accession>
<keyword evidence="1" id="KW-1133">Transmembrane helix</keyword>
<keyword evidence="1" id="KW-0472">Membrane</keyword>
<evidence type="ECO:0000256" key="1">
    <source>
        <dbReference type="SAM" id="Phobius"/>
    </source>
</evidence>
<comment type="caution">
    <text evidence="3">The sequence shown here is derived from an EMBL/GenBank/DDBJ whole genome shotgun (WGS) entry which is preliminary data.</text>
</comment>
<dbReference type="Proteomes" id="UP000295620">
    <property type="component" value="Unassembled WGS sequence"/>
</dbReference>
<organism evidence="3 4">
    <name type="scientific">Pedobacter metabolipauper</name>
    <dbReference type="NCBI Taxonomy" id="425513"/>
    <lineage>
        <taxon>Bacteria</taxon>
        <taxon>Pseudomonadati</taxon>
        <taxon>Bacteroidota</taxon>
        <taxon>Sphingobacteriia</taxon>
        <taxon>Sphingobacteriales</taxon>
        <taxon>Sphingobacteriaceae</taxon>
        <taxon>Pedobacter</taxon>
    </lineage>
</organism>
<sequence>MRKIIKRYLLIAAGICLFLPFASHAEEPAFIRVVPSKPGVFLGEGFQVSYLLYCSVKAMEPDRYMDLEFANCFSKPYPADQNSWTETLNGKRYRVLVLKKYFLIPFKTGPLAFPVLSVDLKLTLPPAADDFFEQEVVLNKKLTSGKISIGVKPLPQKQSPLPFSNAVGDFKVSAVYQQSAGILSVKLKVDGTGNLKSFSLNYPELVPGMESFNVEHLEKDTLMADGLHAVYNFSCQVMTSYQGQYTIKASSFLIFNADEGKYMELTIPGFTWNVATGAVKPKDQNGTRASRIKEALFLNTTLDNRLSQRQFFNSTACYVFIFLIVVLLIFGRVFDLKEKAKKANPELYRYRKARDVAMKGIKRLSGTKTVPPDSIFIKGLNDILVHYLCARYGLDPDGLYPEMMKEKLNGMPAEIYEEVWNILQEQNKFQFSNAENADRNQQRDALQLIEVINKIEIRS</sequence>
<dbReference type="PANTHER" id="PTHR40940:SF2">
    <property type="entry name" value="BATD"/>
    <property type="match status" value="1"/>
</dbReference>
<dbReference type="RefSeq" id="WP_133575509.1">
    <property type="nucleotide sequence ID" value="NZ_SNYC01000004.1"/>
</dbReference>
<protein>
    <submittedName>
        <fullName evidence="3">Oxygen tolerance protein BatD</fullName>
    </submittedName>
</protein>
<name>A0A4R6SY63_9SPHI</name>
<proteinExistence type="predicted"/>
<dbReference type="EMBL" id="SNYC01000004">
    <property type="protein sequence ID" value="TDQ09425.1"/>
    <property type="molecule type" value="Genomic_DNA"/>
</dbReference>
<dbReference type="AlphaFoldDB" id="A0A4R6SY63"/>
<keyword evidence="1" id="KW-0812">Transmembrane</keyword>
<keyword evidence="2" id="KW-0732">Signal</keyword>